<dbReference type="PANTHER" id="PTHR24056:SF233">
    <property type="entry name" value="CYCLIN-DEPENDENT KINASE 9"/>
    <property type="match status" value="1"/>
</dbReference>
<evidence type="ECO:0000256" key="6">
    <source>
        <dbReference type="ARBA" id="ARBA00022840"/>
    </source>
</evidence>
<dbReference type="InterPro" id="IPR011009">
    <property type="entry name" value="Kinase-like_dom_sf"/>
</dbReference>
<dbReference type="PROSITE" id="PS50011">
    <property type="entry name" value="PROTEIN_KINASE_DOM"/>
    <property type="match status" value="1"/>
</dbReference>
<dbReference type="GO" id="GO:0005634">
    <property type="term" value="C:nucleus"/>
    <property type="evidence" value="ECO:0007669"/>
    <property type="project" value="UniProtKB-SubCell"/>
</dbReference>
<dbReference type="Pfam" id="PF00069">
    <property type="entry name" value="Pkinase"/>
    <property type="match status" value="1"/>
</dbReference>
<dbReference type="InterPro" id="IPR050108">
    <property type="entry name" value="CDK"/>
</dbReference>
<reference evidence="8 9" key="1">
    <citation type="submission" date="2016-07" db="EMBL/GenBank/DDBJ databases">
        <title>Draft genome of the white-rot fungus Obba rivulosa 3A-2.</title>
        <authorList>
            <consortium name="DOE Joint Genome Institute"/>
            <person name="Miettinen O."/>
            <person name="Riley R."/>
            <person name="Acob R."/>
            <person name="Barry K."/>
            <person name="Cullen D."/>
            <person name="De Vries R."/>
            <person name="Hainaut M."/>
            <person name="Hatakka A."/>
            <person name="Henrissat B."/>
            <person name="Hilden K."/>
            <person name="Kuo R."/>
            <person name="Labutti K."/>
            <person name="Lipzen A."/>
            <person name="Makela M.R."/>
            <person name="Sandor L."/>
            <person name="Spatafora J.W."/>
            <person name="Grigoriev I.V."/>
            <person name="Hibbett D.S."/>
        </authorList>
    </citation>
    <scope>NUCLEOTIDE SEQUENCE [LARGE SCALE GENOMIC DNA]</scope>
    <source>
        <strain evidence="8 9">3A-2</strain>
    </source>
</reference>
<accession>A0A8E2AGF2</accession>
<dbReference type="SMART" id="SM00220">
    <property type="entry name" value="S_TKc"/>
    <property type="match status" value="1"/>
</dbReference>
<evidence type="ECO:0000313" key="9">
    <source>
        <dbReference type="Proteomes" id="UP000250043"/>
    </source>
</evidence>
<dbReference type="PANTHER" id="PTHR24056">
    <property type="entry name" value="CELL DIVISION PROTEIN KINASE"/>
    <property type="match status" value="1"/>
</dbReference>
<evidence type="ECO:0000313" key="8">
    <source>
        <dbReference type="EMBL" id="OCH83678.1"/>
    </source>
</evidence>
<evidence type="ECO:0000259" key="7">
    <source>
        <dbReference type="PROSITE" id="PS50011"/>
    </source>
</evidence>
<evidence type="ECO:0000256" key="3">
    <source>
        <dbReference type="ARBA" id="ARBA00022679"/>
    </source>
</evidence>
<keyword evidence="2" id="KW-0723">Serine/threonine-protein kinase</keyword>
<dbReference type="Gene3D" id="3.30.200.20">
    <property type="entry name" value="Phosphorylase Kinase, domain 1"/>
    <property type="match status" value="1"/>
</dbReference>
<evidence type="ECO:0000256" key="4">
    <source>
        <dbReference type="ARBA" id="ARBA00022741"/>
    </source>
</evidence>
<protein>
    <submittedName>
        <fullName evidence="8">Kinase-like protein</fullName>
    </submittedName>
</protein>
<gene>
    <name evidence="8" type="ORF">OBBRIDRAFT_872671</name>
</gene>
<dbReference type="SUPFAM" id="SSF56112">
    <property type="entry name" value="Protein kinase-like (PK-like)"/>
    <property type="match status" value="1"/>
</dbReference>
<dbReference type="Gene3D" id="1.10.510.10">
    <property type="entry name" value="Transferase(Phosphotransferase) domain 1"/>
    <property type="match status" value="1"/>
</dbReference>
<feature type="domain" description="Protein kinase" evidence="7">
    <location>
        <begin position="1"/>
        <end position="139"/>
    </location>
</feature>
<keyword evidence="9" id="KW-1185">Reference proteome</keyword>
<dbReference type="GO" id="GO:0005524">
    <property type="term" value="F:ATP binding"/>
    <property type="evidence" value="ECO:0007669"/>
    <property type="project" value="UniProtKB-KW"/>
</dbReference>
<keyword evidence="3" id="KW-0808">Transferase</keyword>
<organism evidence="8 9">
    <name type="scientific">Obba rivulosa</name>
    <dbReference type="NCBI Taxonomy" id="1052685"/>
    <lineage>
        <taxon>Eukaryota</taxon>
        <taxon>Fungi</taxon>
        <taxon>Dikarya</taxon>
        <taxon>Basidiomycota</taxon>
        <taxon>Agaricomycotina</taxon>
        <taxon>Agaricomycetes</taxon>
        <taxon>Polyporales</taxon>
        <taxon>Gelatoporiaceae</taxon>
        <taxon>Obba</taxon>
    </lineage>
</organism>
<sequence>MWPIRLYNSYWSPDYVVSEVHKAVHRPKGNVVALKWILMHNELKEGMPVTALREIKILKALHHPCVVEILDMFVVRSQDKDAPLSVYMVFPYMDHDLAGLLKNKRVKLTPSQIKLYMKQLLEGTEYMHRFHIIESTNVS</sequence>
<dbReference type="AlphaFoldDB" id="A0A8E2AGF2"/>
<keyword evidence="4" id="KW-0547">Nucleotide-binding</keyword>
<keyword evidence="6" id="KW-0067">ATP-binding</keyword>
<evidence type="ECO:0000256" key="1">
    <source>
        <dbReference type="ARBA" id="ARBA00004123"/>
    </source>
</evidence>
<dbReference type="Proteomes" id="UP000250043">
    <property type="component" value="Unassembled WGS sequence"/>
</dbReference>
<keyword evidence="5 8" id="KW-0418">Kinase</keyword>
<dbReference type="EMBL" id="KV722872">
    <property type="protein sequence ID" value="OCH83678.1"/>
    <property type="molecule type" value="Genomic_DNA"/>
</dbReference>
<proteinExistence type="predicted"/>
<evidence type="ECO:0000256" key="5">
    <source>
        <dbReference type="ARBA" id="ARBA00022777"/>
    </source>
</evidence>
<dbReference type="InterPro" id="IPR000719">
    <property type="entry name" value="Prot_kinase_dom"/>
</dbReference>
<comment type="subcellular location">
    <subcellularLocation>
        <location evidence="1">Nucleus</location>
    </subcellularLocation>
</comment>
<dbReference type="OrthoDB" id="4206010at2759"/>
<dbReference type="GO" id="GO:0004693">
    <property type="term" value="F:cyclin-dependent protein serine/threonine kinase activity"/>
    <property type="evidence" value="ECO:0007669"/>
    <property type="project" value="TreeGrafter"/>
</dbReference>
<name>A0A8E2AGF2_9APHY</name>
<evidence type="ECO:0000256" key="2">
    <source>
        <dbReference type="ARBA" id="ARBA00022527"/>
    </source>
</evidence>